<dbReference type="RefSeq" id="WP_249700532.1">
    <property type="nucleotide sequence ID" value="NZ_JAMFLX010000020.1"/>
</dbReference>
<evidence type="ECO:0000313" key="13">
    <source>
        <dbReference type="EMBL" id="MCL6271148.1"/>
    </source>
</evidence>
<dbReference type="Gene3D" id="3.30.1360.100">
    <property type="entry name" value="General secretion pathway protein M, EpsM"/>
    <property type="match status" value="1"/>
</dbReference>
<feature type="domain" description="GspL periplasmic" evidence="12">
    <location>
        <begin position="289"/>
        <end position="447"/>
    </location>
</feature>
<dbReference type="SUPFAM" id="SSF53067">
    <property type="entry name" value="Actin-like ATPase domain"/>
    <property type="match status" value="1"/>
</dbReference>
<dbReference type="PIRSF" id="PIRSF015761">
    <property type="entry name" value="Protein_L"/>
    <property type="match status" value="1"/>
</dbReference>
<dbReference type="Pfam" id="PF05134">
    <property type="entry name" value="T2SSL"/>
    <property type="match status" value="1"/>
</dbReference>
<evidence type="ECO:0000256" key="4">
    <source>
        <dbReference type="ARBA" id="ARBA00022475"/>
    </source>
</evidence>
<dbReference type="InterPro" id="IPR024230">
    <property type="entry name" value="GspL_cyto_dom"/>
</dbReference>
<dbReference type="CDD" id="cd24017">
    <property type="entry name" value="ASKHA_T2SSL_N"/>
    <property type="match status" value="1"/>
</dbReference>
<comment type="caution">
    <text evidence="13">The sequence shown here is derived from an EMBL/GenBank/DDBJ whole genome shotgun (WGS) entry which is preliminary data.</text>
</comment>
<evidence type="ECO:0000259" key="11">
    <source>
        <dbReference type="Pfam" id="PF05134"/>
    </source>
</evidence>
<comment type="function">
    <text evidence="10">Inner membrane component of the type II secretion system required for the energy-dependent secretion of extracellular factors such as proteases and toxins from the periplasm.</text>
</comment>
<keyword evidence="3 10" id="KW-0813">Transport</keyword>
<evidence type="ECO:0000313" key="14">
    <source>
        <dbReference type="Proteomes" id="UP001203338"/>
    </source>
</evidence>
<keyword evidence="5" id="KW-0997">Cell inner membrane</keyword>
<accession>A0ABT0PIJ3</accession>
<dbReference type="InterPro" id="IPR043129">
    <property type="entry name" value="ATPase_NBD"/>
</dbReference>
<keyword evidence="14" id="KW-1185">Reference proteome</keyword>
<sequence>MKTQLVVRIAPDASLSSTDFMLEWVYASREATCVGPILTGTLSELSAWRATQTLNEQDLPIFLIVPGCLAASFRMHLNDNQRKHWQQALPFLLEEKLAFDLESQFLVSALDSSGDSTRSSCISHKAIKQLIELFVSAGADPQKVIAETQFFKGEQGVLSIWLEGDHALLAKGNGYGQLLDIEALPVIIPGLLEDEPTPAMEGVEDPEEEDSLSQDNDLVTSVRIYTGPGDEQTFQEIIQIAEKNVPVERVARDNQSLFFDVIPAISEKIKKRTLLDFRTGAYKCARRASRRLRQWKPVAIAASLWLGVELVFNVSSGFYFEHRADVLRAENLATYQQLRPGDKTVVDVRDRLTKFLRSASSQKSEAVFLDILQTISKVTDGETGKTITPRNMDFNEANGRLSLDVQATNFDILNRYLDELRAAGLNARMETGNQDTQGISARLTVRKA</sequence>
<reference evidence="13 14" key="1">
    <citation type="submission" date="2022-05" db="EMBL/GenBank/DDBJ databases">
        <authorList>
            <person name="Park J.-S."/>
        </authorList>
    </citation>
    <scope>NUCLEOTIDE SEQUENCE [LARGE SCALE GENOMIC DNA]</scope>
    <source>
        <strain evidence="13 14">2012CJ34-2</strain>
    </source>
</reference>
<comment type="subcellular location">
    <subcellularLocation>
        <location evidence="1">Cell inner membrane</location>
        <topology evidence="1">Single-pass membrane protein</topology>
    </subcellularLocation>
</comment>
<dbReference type="InterPro" id="IPR007812">
    <property type="entry name" value="T2SS_protein-GspL"/>
</dbReference>
<dbReference type="Proteomes" id="UP001203338">
    <property type="component" value="Unassembled WGS sequence"/>
</dbReference>
<evidence type="ECO:0000256" key="7">
    <source>
        <dbReference type="ARBA" id="ARBA00022927"/>
    </source>
</evidence>
<proteinExistence type="inferred from homology"/>
<protein>
    <recommendedName>
        <fullName evidence="10">Type II secretion system protein L</fullName>
        <shortName evidence="10">T2SS protein L</shortName>
    </recommendedName>
</protein>
<evidence type="ECO:0000256" key="6">
    <source>
        <dbReference type="ARBA" id="ARBA00022692"/>
    </source>
</evidence>
<keyword evidence="6" id="KW-0812">Transmembrane</keyword>
<evidence type="ECO:0000256" key="8">
    <source>
        <dbReference type="ARBA" id="ARBA00022989"/>
    </source>
</evidence>
<evidence type="ECO:0000256" key="2">
    <source>
        <dbReference type="ARBA" id="ARBA00005318"/>
    </source>
</evidence>
<name>A0ABT0PIJ3_9GAMM</name>
<evidence type="ECO:0000256" key="10">
    <source>
        <dbReference type="PIRNR" id="PIRNR015761"/>
    </source>
</evidence>
<comment type="similarity">
    <text evidence="2 10">Belongs to the GSP L family.</text>
</comment>
<feature type="domain" description="GspL cytoplasmic actin-ATPase-like" evidence="11">
    <location>
        <begin position="46"/>
        <end position="201"/>
    </location>
</feature>
<evidence type="ECO:0000256" key="5">
    <source>
        <dbReference type="ARBA" id="ARBA00022519"/>
    </source>
</evidence>
<evidence type="ECO:0000256" key="9">
    <source>
        <dbReference type="ARBA" id="ARBA00023136"/>
    </source>
</evidence>
<evidence type="ECO:0000256" key="3">
    <source>
        <dbReference type="ARBA" id="ARBA00022448"/>
    </source>
</evidence>
<keyword evidence="4" id="KW-1003">Cell membrane</keyword>
<keyword evidence="7 10" id="KW-0653">Protein transport</keyword>
<organism evidence="13 14">
    <name type="scientific">Parendozoicomonas callyspongiae</name>
    <dbReference type="NCBI Taxonomy" id="2942213"/>
    <lineage>
        <taxon>Bacteria</taxon>
        <taxon>Pseudomonadati</taxon>
        <taxon>Pseudomonadota</taxon>
        <taxon>Gammaproteobacteria</taxon>
        <taxon>Oceanospirillales</taxon>
        <taxon>Endozoicomonadaceae</taxon>
        <taxon>Parendozoicomonas</taxon>
    </lineage>
</organism>
<evidence type="ECO:0000256" key="1">
    <source>
        <dbReference type="ARBA" id="ARBA00004377"/>
    </source>
</evidence>
<dbReference type="InterPro" id="IPR025691">
    <property type="entry name" value="GspL_pp_dom"/>
</dbReference>
<dbReference type="NCBIfam" id="TIGR01709">
    <property type="entry name" value="typeII_sec_gspL"/>
    <property type="match status" value="1"/>
</dbReference>
<keyword evidence="8" id="KW-1133">Transmembrane helix</keyword>
<gene>
    <name evidence="13" type="primary">gspL</name>
    <name evidence="13" type="ORF">M3P05_14575</name>
</gene>
<keyword evidence="9" id="KW-0472">Membrane</keyword>
<dbReference type="Pfam" id="PF12693">
    <property type="entry name" value="GspL_C"/>
    <property type="match status" value="1"/>
</dbReference>
<evidence type="ECO:0000259" key="12">
    <source>
        <dbReference type="Pfam" id="PF12693"/>
    </source>
</evidence>
<dbReference type="Gene3D" id="3.30.420.380">
    <property type="match status" value="1"/>
</dbReference>
<dbReference type="EMBL" id="JAMFLX010000020">
    <property type="protein sequence ID" value="MCL6271148.1"/>
    <property type="molecule type" value="Genomic_DNA"/>
</dbReference>